<dbReference type="PANTHER" id="PTHR21549:SF1">
    <property type="entry name" value="COILED-COIL DOMAIN-CONTAINING PROTEIN 148"/>
    <property type="match status" value="1"/>
</dbReference>
<sequence length="664" mass="79517">MCAASASPDMENMDKRDRPFMTVQKNHTSDNLVFRMKNEMRSTKYKPVDYQQLHALTEAKKLASASTELKIRKAVQTSKISKEQTLIKQHKQVWWQEHQRLNEVRCKMESEIKSLLNEENIGKECLSDLMNFEQELSEQWCTYLKNVINPIQQLRADLKYRQHHISQHSHSHSESNSVKVLEEGFAESFQGVWVFLRHEPPVSWHGPVVNLSLRQTLTFWYCLASLYVEHTVTLPVDFVKKQLKAVYERLRLEQQKIENYLSDWSLKTLDHSSEERSNLLSEMPVELETLECPYPDLKSSILNEFCNFTEKYQKKLQDFDMQLKDIYRNFQLTDEDHWFYQALVDQYPGDLSGRRTLYLDMLQRHFPHKSRHDLVEHEKYCDQYRFAKEQRRILISSWSKNRRDFIQKAVLTVAEACATHEMENMLVKDRKKQQEVCADLQAKVLQWRAHQEEVARLEMEISARRREKEEEKEKLWKKKELLQRKEKKKKIRKYWAKKEQKWQEMEMRDLHRLEELKKLMAEQSVKDRERVKYRQELLEKRLMEKKEVTLQEALEEAEREKRIEALRKQVAIVAQFDPVRMMSDTMASKARMGIGIEEEFILQKPLFTLNTYNEQQIISDPRLRFELALREAGLHKTFYAKEILPKIGPQKPPRKDTESTVFKI</sequence>
<reference evidence="4" key="1">
    <citation type="submission" date="2025-08" db="UniProtKB">
        <authorList>
            <consortium name="RefSeq"/>
        </authorList>
    </citation>
    <scope>IDENTIFICATION</scope>
</reference>
<keyword evidence="1 2" id="KW-0175">Coiled coil</keyword>
<name>A0ABM3TZE0_BALAC</name>
<dbReference type="GeneID" id="103000015"/>
<accession>A0ABM3TZE0</accession>
<evidence type="ECO:0000256" key="2">
    <source>
        <dbReference type="SAM" id="Coils"/>
    </source>
</evidence>
<proteinExistence type="predicted"/>
<evidence type="ECO:0000256" key="1">
    <source>
        <dbReference type="ARBA" id="ARBA00023054"/>
    </source>
</evidence>
<organism evidence="3 4">
    <name type="scientific">Balaenoptera acutorostrata</name>
    <name type="common">Common minke whale</name>
    <name type="synonym">Balaena rostrata</name>
    <dbReference type="NCBI Taxonomy" id="9767"/>
    <lineage>
        <taxon>Eukaryota</taxon>
        <taxon>Metazoa</taxon>
        <taxon>Chordata</taxon>
        <taxon>Craniata</taxon>
        <taxon>Vertebrata</taxon>
        <taxon>Euteleostomi</taxon>
        <taxon>Mammalia</taxon>
        <taxon>Eutheria</taxon>
        <taxon>Laurasiatheria</taxon>
        <taxon>Artiodactyla</taxon>
        <taxon>Whippomorpha</taxon>
        <taxon>Cetacea</taxon>
        <taxon>Mysticeti</taxon>
        <taxon>Balaenopteridae</taxon>
        <taxon>Balaenoptera</taxon>
    </lineage>
</organism>
<keyword evidence="3" id="KW-1185">Reference proteome</keyword>
<protein>
    <submittedName>
        <fullName evidence="4">Coiled-coil domain-containing protein 148 isoform X1</fullName>
    </submittedName>
</protein>
<feature type="coiled-coil region" evidence="2">
    <location>
        <begin position="454"/>
        <end position="488"/>
    </location>
</feature>
<evidence type="ECO:0000313" key="4">
    <source>
        <dbReference type="RefSeq" id="XP_057407454.1"/>
    </source>
</evidence>
<dbReference type="RefSeq" id="XP_057407454.1">
    <property type="nucleotide sequence ID" value="XM_057551471.1"/>
</dbReference>
<dbReference type="Proteomes" id="UP001652580">
    <property type="component" value="Chromosome 8"/>
</dbReference>
<evidence type="ECO:0000313" key="3">
    <source>
        <dbReference type="Proteomes" id="UP001652580"/>
    </source>
</evidence>
<dbReference type="InterPro" id="IPR039902">
    <property type="entry name" value="CCDC148/CCDC112"/>
</dbReference>
<gene>
    <name evidence="4" type="primary">CCDC148</name>
</gene>
<dbReference type="PANTHER" id="PTHR21549">
    <property type="entry name" value="MUTATED IN BLADDER CANCER 1"/>
    <property type="match status" value="1"/>
</dbReference>